<protein>
    <recommendedName>
        <fullName evidence="3">Phospho-2-dehydro-3-deoxyheptonate aldolase</fullName>
        <ecNumber evidence="3">2.5.1.54</ecNumber>
    </recommendedName>
</protein>
<evidence type="ECO:0000313" key="5">
    <source>
        <dbReference type="Proteomes" id="UP001500908"/>
    </source>
</evidence>
<dbReference type="Pfam" id="PF01474">
    <property type="entry name" value="DAHP_synth_2"/>
    <property type="match status" value="1"/>
</dbReference>
<sequence length="390" mass="42562">MLSEIRAMPAQQQPKWEDSELLDRVTADLNERSPLVRGTDVRRLRSLLAKASLGQALVLQAGDCAEDPADCLSGGVIRKAGLIDMLGGVLQMNTHLPVIRVGRVAGQFAKPRSKPTEMAAGQELPVYRGHMVNSPEPAPELRRHDPLRIIQGYSASYEAMNSLGWGRDGTGSRAVSQLWTSHEALLLDYEIPMVRWEDSPSGGGYLLGSTHWPWIGERTRGLDEAHVALLSTVDNPVACKIGPKVEPHELVGLCERLDPAKEPGRLTFIARMGADTIRDRLPALVEAARSSGHPVVWLTDPMHGNTVSTEDGYKTRCVDTVIREVEGFQRAVHEAGGVAGGLHLETTPDEVTECADHAGRLDEVSTKYTSFCDPRLNPRQALDVVSAWNA</sequence>
<keyword evidence="3" id="KW-0028">Amino-acid biosynthesis</keyword>
<proteinExistence type="inferred from homology"/>
<comment type="catalytic activity">
    <reaction evidence="3">
        <text>D-erythrose 4-phosphate + phosphoenolpyruvate + H2O = 7-phospho-2-dehydro-3-deoxy-D-arabino-heptonate + phosphate</text>
        <dbReference type="Rhea" id="RHEA:14717"/>
        <dbReference type="ChEBI" id="CHEBI:15377"/>
        <dbReference type="ChEBI" id="CHEBI:16897"/>
        <dbReference type="ChEBI" id="CHEBI:43474"/>
        <dbReference type="ChEBI" id="CHEBI:58394"/>
        <dbReference type="ChEBI" id="CHEBI:58702"/>
        <dbReference type="EC" id="2.5.1.54"/>
    </reaction>
</comment>
<evidence type="ECO:0000313" key="4">
    <source>
        <dbReference type="EMBL" id="GAA3742725.1"/>
    </source>
</evidence>
<dbReference type="EC" id="2.5.1.54" evidence="3"/>
<evidence type="ECO:0000256" key="1">
    <source>
        <dbReference type="ARBA" id="ARBA00008911"/>
    </source>
</evidence>
<dbReference type="PANTHER" id="PTHR21337:SF0">
    <property type="entry name" value="PHOSPHO-2-DEHYDRO-3-DEOXYHEPTONATE ALDOLASE"/>
    <property type="match status" value="1"/>
</dbReference>
<gene>
    <name evidence="4" type="primary">phzC_2</name>
    <name evidence="4" type="ORF">GCM10022402_23030</name>
</gene>
<dbReference type="SUPFAM" id="SSF51569">
    <property type="entry name" value="Aldolase"/>
    <property type="match status" value="1"/>
</dbReference>
<dbReference type="Proteomes" id="UP001500908">
    <property type="component" value="Unassembled WGS sequence"/>
</dbReference>
<evidence type="ECO:0000256" key="2">
    <source>
        <dbReference type="ARBA" id="ARBA00022679"/>
    </source>
</evidence>
<reference evidence="5" key="1">
    <citation type="journal article" date="2019" name="Int. J. Syst. Evol. Microbiol.">
        <title>The Global Catalogue of Microorganisms (GCM) 10K type strain sequencing project: providing services to taxonomists for standard genome sequencing and annotation.</title>
        <authorList>
            <consortium name="The Broad Institute Genomics Platform"/>
            <consortium name="The Broad Institute Genome Sequencing Center for Infectious Disease"/>
            <person name="Wu L."/>
            <person name="Ma J."/>
        </authorList>
    </citation>
    <scope>NUCLEOTIDE SEQUENCE [LARGE SCALE GENOMIC DNA]</scope>
    <source>
        <strain evidence="5">JCM 17137</strain>
    </source>
</reference>
<comment type="pathway">
    <text evidence="3">Metabolic intermediate biosynthesis; chorismate biosynthesis; chorismate from D-erythrose 4-phosphate and phosphoenolpyruvate: step 1/7.</text>
</comment>
<dbReference type="InterPro" id="IPR002480">
    <property type="entry name" value="DAHP_synth_2"/>
</dbReference>
<keyword evidence="2 3" id="KW-0808">Transferase</keyword>
<organism evidence="4 5">
    <name type="scientific">Salinactinospora qingdaonensis</name>
    <dbReference type="NCBI Taxonomy" id="702744"/>
    <lineage>
        <taxon>Bacteria</taxon>
        <taxon>Bacillati</taxon>
        <taxon>Actinomycetota</taxon>
        <taxon>Actinomycetes</taxon>
        <taxon>Streptosporangiales</taxon>
        <taxon>Nocardiopsidaceae</taxon>
        <taxon>Salinactinospora</taxon>
    </lineage>
</organism>
<dbReference type="PANTHER" id="PTHR21337">
    <property type="entry name" value="PHOSPHO-2-DEHYDRO-3-DEOXYHEPTONATE ALDOLASE 1, 2"/>
    <property type="match status" value="1"/>
</dbReference>
<name>A0ABP7FP78_9ACTN</name>
<evidence type="ECO:0000256" key="3">
    <source>
        <dbReference type="RuleBase" id="RU363071"/>
    </source>
</evidence>
<keyword evidence="3" id="KW-0057">Aromatic amino acid biosynthesis</keyword>
<dbReference type="RefSeq" id="WP_344970721.1">
    <property type="nucleotide sequence ID" value="NZ_BAABDD010000008.1"/>
</dbReference>
<dbReference type="InterPro" id="IPR013785">
    <property type="entry name" value="Aldolase_TIM"/>
</dbReference>
<comment type="caution">
    <text evidence="4">The sequence shown here is derived from an EMBL/GenBank/DDBJ whole genome shotgun (WGS) entry which is preliminary data.</text>
</comment>
<keyword evidence="5" id="KW-1185">Reference proteome</keyword>
<comment type="similarity">
    <text evidence="1 3">Belongs to the class-II DAHP synthase family.</text>
</comment>
<dbReference type="EMBL" id="BAABDD010000008">
    <property type="protein sequence ID" value="GAA3742725.1"/>
    <property type="molecule type" value="Genomic_DNA"/>
</dbReference>
<dbReference type="Gene3D" id="3.20.20.70">
    <property type="entry name" value="Aldolase class I"/>
    <property type="match status" value="1"/>
</dbReference>
<accession>A0ABP7FP78</accession>